<dbReference type="STRING" id="1802726.A3B07_00330"/>
<proteinExistence type="predicted"/>
<organism evidence="3 4">
    <name type="scientific">Candidatus Yonathbacteria bacterium RIFCSPLOWO2_01_FULL_43_27</name>
    <dbReference type="NCBI Taxonomy" id="1802726"/>
    <lineage>
        <taxon>Bacteria</taxon>
        <taxon>Candidatus Yonathiibacteriota</taxon>
    </lineage>
</organism>
<accession>A0A1G2SEV3</accession>
<dbReference type="AlphaFoldDB" id="A0A1G2SEV3"/>
<comment type="caution">
    <text evidence="3">The sequence shown here is derived from an EMBL/GenBank/DDBJ whole genome shotgun (WGS) entry which is preliminary data.</text>
</comment>
<dbReference type="EMBL" id="MHUV01000001">
    <property type="protein sequence ID" value="OHA83202.1"/>
    <property type="molecule type" value="Genomic_DNA"/>
</dbReference>
<feature type="chain" id="PRO_5009584417" evidence="2">
    <location>
        <begin position="23"/>
        <end position="298"/>
    </location>
</feature>
<protein>
    <submittedName>
        <fullName evidence="3">Uncharacterized protein</fullName>
    </submittedName>
</protein>
<reference evidence="3 4" key="1">
    <citation type="journal article" date="2016" name="Nat. Commun.">
        <title>Thousands of microbial genomes shed light on interconnected biogeochemical processes in an aquifer system.</title>
        <authorList>
            <person name="Anantharaman K."/>
            <person name="Brown C.T."/>
            <person name="Hug L.A."/>
            <person name="Sharon I."/>
            <person name="Castelle C.J."/>
            <person name="Probst A.J."/>
            <person name="Thomas B.C."/>
            <person name="Singh A."/>
            <person name="Wilkins M.J."/>
            <person name="Karaoz U."/>
            <person name="Brodie E.L."/>
            <person name="Williams K.H."/>
            <person name="Hubbard S.S."/>
            <person name="Banfield J.F."/>
        </authorList>
    </citation>
    <scope>NUCLEOTIDE SEQUENCE [LARGE SCALE GENOMIC DNA]</scope>
</reference>
<evidence type="ECO:0000256" key="2">
    <source>
        <dbReference type="SAM" id="SignalP"/>
    </source>
</evidence>
<dbReference type="Proteomes" id="UP000178817">
    <property type="component" value="Unassembled WGS sequence"/>
</dbReference>
<keyword evidence="2" id="KW-0732">Signal</keyword>
<feature type="region of interest" description="Disordered" evidence="1">
    <location>
        <begin position="277"/>
        <end position="298"/>
    </location>
</feature>
<evidence type="ECO:0000313" key="4">
    <source>
        <dbReference type="Proteomes" id="UP000178817"/>
    </source>
</evidence>
<name>A0A1G2SEV3_9BACT</name>
<evidence type="ECO:0000313" key="3">
    <source>
        <dbReference type="EMBL" id="OHA83202.1"/>
    </source>
</evidence>
<evidence type="ECO:0000256" key="1">
    <source>
        <dbReference type="SAM" id="MobiDB-lite"/>
    </source>
</evidence>
<sequence length="298" mass="31049">MARNSKVSLVLVCVVIMFTIFAEVANATGATPSIFETKEACWSAVNAGEEAYKFYTPRYFNRHKKNPVDNINSVVAPLEGVGCVEMDTTAGRRFVPQAEGTEFRFKKNADGTLKDTPYARHDCGNKVYSISYPTPKLPEAPEAEKKVEVQQAPLFPSTPATPVYRVGDPCTATDSASGKSFPGLIEAIHPDGSASCAAKVEVSTPGKGTAIAQYVFCPLAGGLVGYSRSGATGAVTGAAAGAGGTYFGRRLGGENWGWTGCIIGPIAGLIKWGDGGSPRGGAPANPPLSGGPVSPPLW</sequence>
<feature type="signal peptide" evidence="2">
    <location>
        <begin position="1"/>
        <end position="22"/>
    </location>
</feature>
<gene>
    <name evidence="3" type="ORF">A3B07_00330</name>
</gene>